<dbReference type="RefSeq" id="WP_167320511.1">
    <property type="nucleotide sequence ID" value="NZ_BJYQ01000151.1"/>
</dbReference>
<evidence type="ECO:0000313" key="3">
    <source>
        <dbReference type="Proteomes" id="UP000282617"/>
    </source>
</evidence>
<dbReference type="Proteomes" id="UP000321868">
    <property type="component" value="Unassembled WGS sequence"/>
</dbReference>
<sequence length="54" mass="6388">MEIIIGLVMLFILAYFYGKFEDFLNFIFSGIFGFISGKYNDSLDEYEKKKNDDK</sequence>
<dbReference type="Proteomes" id="UP000282617">
    <property type="component" value="Unassembled WGS sequence"/>
</dbReference>
<comment type="caution">
    <text evidence="2">The sequence shown here is derived from an EMBL/GenBank/DDBJ whole genome shotgun (WGS) entry which is preliminary data.</text>
</comment>
<reference evidence="2 3" key="1">
    <citation type="submission" date="2018-11" db="EMBL/GenBank/DDBJ databases">
        <title>Species Designations Belie Phenotypic and Genotypic Heterogeneity in Oral Streptococci.</title>
        <authorList>
            <person name="Velsko I."/>
        </authorList>
    </citation>
    <scope>NUCLEOTIDE SEQUENCE [LARGE SCALE GENOMIC DNA]</scope>
    <source>
        <strain evidence="2 3">BCC51</strain>
    </source>
</reference>
<name>A0A3R9HFR0_STRCR</name>
<dbReference type="AlphaFoldDB" id="A0A3R9HFR0"/>
<dbReference type="EMBL" id="BJYQ01000151">
    <property type="protein sequence ID" value="GEN98123.1"/>
    <property type="molecule type" value="Genomic_DNA"/>
</dbReference>
<evidence type="ECO:0000313" key="2">
    <source>
        <dbReference type="EMBL" id="RSI45708.1"/>
    </source>
</evidence>
<dbReference type="EMBL" id="RJNA01000001">
    <property type="protein sequence ID" value="RSI45708.1"/>
    <property type="molecule type" value="Genomic_DNA"/>
</dbReference>
<evidence type="ECO:0000313" key="1">
    <source>
        <dbReference type="EMBL" id="GEN98123.1"/>
    </source>
</evidence>
<accession>A0A3R9HFR0</accession>
<protein>
    <submittedName>
        <fullName evidence="2">Uncharacterized protein</fullName>
    </submittedName>
</protein>
<proteinExistence type="predicted"/>
<evidence type="ECO:0000313" key="4">
    <source>
        <dbReference type="Proteomes" id="UP000321868"/>
    </source>
</evidence>
<gene>
    <name evidence="2" type="ORF">D8872_00590</name>
    <name evidence="1" type="ORF">SOL01_19970</name>
</gene>
<reference evidence="1 4" key="2">
    <citation type="submission" date="2019-07" db="EMBL/GenBank/DDBJ databases">
        <title>Whole genome shotgun sequence of Streptococcus oligofermentans NBRC 106105.</title>
        <authorList>
            <person name="Hosoyama A."/>
            <person name="Uohara A."/>
            <person name="Ohji S."/>
            <person name="Ichikawa N."/>
        </authorList>
    </citation>
    <scope>NUCLEOTIDE SEQUENCE [LARGE SCALE GENOMIC DNA]</scope>
    <source>
        <strain evidence="1 4">NBRC 106105</strain>
    </source>
</reference>
<organism evidence="2 3">
    <name type="scientific">Streptococcus cristatus</name>
    <dbReference type="NCBI Taxonomy" id="45634"/>
    <lineage>
        <taxon>Bacteria</taxon>
        <taxon>Bacillati</taxon>
        <taxon>Bacillota</taxon>
        <taxon>Bacilli</taxon>
        <taxon>Lactobacillales</taxon>
        <taxon>Streptococcaceae</taxon>
        <taxon>Streptococcus</taxon>
    </lineage>
</organism>